<dbReference type="AlphaFoldDB" id="A0A1B7TIQ5"/>
<name>A0A1B7TIQ5_9ASCO</name>
<reference evidence="2" key="1">
    <citation type="journal article" date="2016" name="Proc. Natl. Acad. Sci. U.S.A.">
        <title>Comparative genomics of biotechnologically important yeasts.</title>
        <authorList>
            <person name="Riley R."/>
            <person name="Haridas S."/>
            <person name="Wolfe K.H."/>
            <person name="Lopes M.R."/>
            <person name="Hittinger C.T."/>
            <person name="Goeker M."/>
            <person name="Salamov A.A."/>
            <person name="Wisecaver J.H."/>
            <person name="Long T.M."/>
            <person name="Calvey C.H."/>
            <person name="Aerts A.L."/>
            <person name="Barry K.W."/>
            <person name="Choi C."/>
            <person name="Clum A."/>
            <person name="Coughlan A.Y."/>
            <person name="Deshpande S."/>
            <person name="Douglass A.P."/>
            <person name="Hanson S.J."/>
            <person name="Klenk H.-P."/>
            <person name="LaButti K.M."/>
            <person name="Lapidus A."/>
            <person name="Lindquist E.A."/>
            <person name="Lipzen A.M."/>
            <person name="Meier-Kolthoff J.P."/>
            <person name="Ohm R.A."/>
            <person name="Otillar R.P."/>
            <person name="Pangilinan J.L."/>
            <person name="Peng Y."/>
            <person name="Rokas A."/>
            <person name="Rosa C.A."/>
            <person name="Scheuner C."/>
            <person name="Sibirny A.A."/>
            <person name="Slot J.C."/>
            <person name="Stielow J.B."/>
            <person name="Sun H."/>
            <person name="Kurtzman C.P."/>
            <person name="Blackwell M."/>
            <person name="Grigoriev I.V."/>
            <person name="Jeffries T.W."/>
        </authorList>
    </citation>
    <scope>NUCLEOTIDE SEQUENCE [LARGE SCALE GENOMIC DNA]</scope>
    <source>
        <strain evidence="2">NRRL Y-1626</strain>
    </source>
</reference>
<protein>
    <submittedName>
        <fullName evidence="1">Uncharacterized protein</fullName>
    </submittedName>
</protein>
<sequence>MSTTNETSFSNNQFIKRSKSLLQHKEIDYHRKNSISKDYGSAATLNGSAGLESFKEASILRQPSFQTTIRPTSRESFVSNNISIAKVNNMTRRISSPPLQFLQKSKNVFPSTVDKFNKLSSATLVSSSPFSNGIVGRISSLPNHSHYRVSSNPFNIVEMITSLKNDGINEDTNQHDIYDIESPEIEDSELNQELSFASDSSFMCKNKSILLENENNYSPLTNLLDLPIKISPPVFKTIKINNDESVSKKNIAEIMQQVKDEMLFKGETSNLYNSKFFRQNFDPRYGKTNGDSKIVEILNFEMGASNNYVDTVTKDLENELTILKQKMSYPSKMMQFFTKRTCSSVNENYFLLKEKIEMIHENPWCAFEIDFWKDLQNEKDTIEKQDLIEDTDSDIITFKKTDDKFDDFLNKEFVSHTMSNIDNHNKNLESIELSTLEPKVFV</sequence>
<keyword evidence="2" id="KW-1185">Reference proteome</keyword>
<evidence type="ECO:0000313" key="1">
    <source>
        <dbReference type="EMBL" id="OBA28525.1"/>
    </source>
</evidence>
<organism evidence="1 2">
    <name type="scientific">Hanseniaspora valbyensis NRRL Y-1626</name>
    <dbReference type="NCBI Taxonomy" id="766949"/>
    <lineage>
        <taxon>Eukaryota</taxon>
        <taxon>Fungi</taxon>
        <taxon>Dikarya</taxon>
        <taxon>Ascomycota</taxon>
        <taxon>Saccharomycotina</taxon>
        <taxon>Saccharomycetes</taxon>
        <taxon>Saccharomycodales</taxon>
        <taxon>Saccharomycodaceae</taxon>
        <taxon>Hanseniaspora</taxon>
    </lineage>
</organism>
<dbReference type="Proteomes" id="UP000092321">
    <property type="component" value="Unassembled WGS sequence"/>
</dbReference>
<gene>
    <name evidence="1" type="ORF">HANVADRAFT_51422</name>
</gene>
<comment type="caution">
    <text evidence="1">The sequence shown here is derived from an EMBL/GenBank/DDBJ whole genome shotgun (WGS) entry which is preliminary data.</text>
</comment>
<accession>A0A1B7TIQ5</accession>
<proteinExistence type="predicted"/>
<dbReference type="EMBL" id="LXPE01000003">
    <property type="protein sequence ID" value="OBA28525.1"/>
    <property type="molecule type" value="Genomic_DNA"/>
</dbReference>
<evidence type="ECO:0000313" key="2">
    <source>
        <dbReference type="Proteomes" id="UP000092321"/>
    </source>
</evidence>